<sequence>MYNTGGTTECVQIAEGDIQDGESRDESYVGIPGPATQESPPIVPPRLHGGDVRRKMSQFRITPREMTIPQLENALKKKIVEMMGRKIPATLVDKKHVQCGDCPAIIALMEKFDMSNLKSHFISCHSREHICSGKCSGLKGNTLAAQQAGAPKALSCLISKLSIQTFMLTRNYSQCNNNNLILI</sequence>
<dbReference type="AlphaFoldDB" id="A0A0N5B783"/>
<evidence type="ECO:0000313" key="1">
    <source>
        <dbReference type="Proteomes" id="UP000046392"/>
    </source>
</evidence>
<dbReference type="Proteomes" id="UP000046392">
    <property type="component" value="Unplaced"/>
</dbReference>
<evidence type="ECO:0000313" key="2">
    <source>
        <dbReference type="WBParaSite" id="SPAL_0000191100.1"/>
    </source>
</evidence>
<protein>
    <submittedName>
        <fullName evidence="2">Uncharacterized protein</fullName>
    </submittedName>
</protein>
<dbReference type="STRING" id="174720.A0A0N5B783"/>
<reference evidence="2" key="1">
    <citation type="submission" date="2017-02" db="UniProtKB">
        <authorList>
            <consortium name="WormBaseParasite"/>
        </authorList>
    </citation>
    <scope>IDENTIFICATION</scope>
</reference>
<organism evidence="1 2">
    <name type="scientific">Strongyloides papillosus</name>
    <name type="common">Intestinal threadworm</name>
    <dbReference type="NCBI Taxonomy" id="174720"/>
    <lineage>
        <taxon>Eukaryota</taxon>
        <taxon>Metazoa</taxon>
        <taxon>Ecdysozoa</taxon>
        <taxon>Nematoda</taxon>
        <taxon>Chromadorea</taxon>
        <taxon>Rhabditida</taxon>
        <taxon>Tylenchina</taxon>
        <taxon>Panagrolaimomorpha</taxon>
        <taxon>Strongyloidoidea</taxon>
        <taxon>Strongyloididae</taxon>
        <taxon>Strongyloides</taxon>
    </lineage>
</organism>
<accession>A0A0N5B783</accession>
<name>A0A0N5B783_STREA</name>
<keyword evidence="1" id="KW-1185">Reference proteome</keyword>
<dbReference type="WBParaSite" id="SPAL_0000191100.1">
    <property type="protein sequence ID" value="SPAL_0000191100.1"/>
    <property type="gene ID" value="SPAL_0000191100"/>
</dbReference>
<proteinExistence type="predicted"/>